<dbReference type="InterPro" id="IPR048447">
    <property type="entry name" value="DUF1980_C"/>
</dbReference>
<organism evidence="5 6">
    <name type="scientific">Bacillus thuringiensis HD-789</name>
    <dbReference type="NCBI Taxonomy" id="1217737"/>
    <lineage>
        <taxon>Bacteria</taxon>
        <taxon>Bacillati</taxon>
        <taxon>Bacillota</taxon>
        <taxon>Bacilli</taxon>
        <taxon>Bacillales</taxon>
        <taxon>Bacillaceae</taxon>
        <taxon>Bacillus</taxon>
        <taxon>Bacillus cereus group</taxon>
    </lineage>
</organism>
<evidence type="ECO:0000313" key="6">
    <source>
        <dbReference type="Proteomes" id="UP000005257"/>
    </source>
</evidence>
<dbReference type="Pfam" id="PF09323">
    <property type="entry name" value="DUF1980"/>
    <property type="match status" value="1"/>
</dbReference>
<dbReference type="EMBL" id="CP003763">
    <property type="protein sequence ID" value="AFQ25472.1"/>
    <property type="molecule type" value="Genomic_DNA"/>
</dbReference>
<feature type="domain" description="DUF1980" evidence="3">
    <location>
        <begin position="13"/>
        <end position="120"/>
    </location>
</feature>
<reference evidence="5 6" key="1">
    <citation type="journal article" date="2013" name="Genome Announc.">
        <title>Complete Genome Sequence of Bacillus thuringiensis Serovar Israelensis Strain HD-789.</title>
        <authorList>
            <person name="Doggett N.A."/>
            <person name="Stubben C.J."/>
            <person name="Chertkov O."/>
            <person name="Bruce D.C."/>
            <person name="Detter J.C."/>
            <person name="Johnson S.L."/>
            <person name="Han C.S."/>
        </authorList>
    </citation>
    <scope>NUCLEOTIDE SEQUENCE [LARGE SCALE GENOMIC DNA]</scope>
    <source>
        <strain evidence="5 6">HD-789</strain>
    </source>
</reference>
<keyword evidence="2" id="KW-0812">Transmembrane</keyword>
<evidence type="ECO:0000256" key="2">
    <source>
        <dbReference type="SAM" id="Phobius"/>
    </source>
</evidence>
<dbReference type="NCBIfam" id="TIGR03943">
    <property type="entry name" value="TIGR03943 family putative permease subunit"/>
    <property type="match status" value="1"/>
</dbReference>
<feature type="compositionally biased region" description="Basic and acidic residues" evidence="1">
    <location>
        <begin position="129"/>
        <end position="146"/>
    </location>
</feature>
<keyword evidence="2" id="KW-1133">Transmembrane helix</keyword>
<feature type="transmembrane region" description="Helical" evidence="2">
    <location>
        <begin position="42"/>
        <end position="62"/>
    </location>
</feature>
<dbReference type="Pfam" id="PF21537">
    <property type="entry name" value="DUF1980_C"/>
    <property type="match status" value="1"/>
</dbReference>
<evidence type="ECO:0000259" key="4">
    <source>
        <dbReference type="Pfam" id="PF21537"/>
    </source>
</evidence>
<feature type="transmembrane region" description="Helical" evidence="2">
    <location>
        <begin position="88"/>
        <end position="109"/>
    </location>
</feature>
<dbReference type="PANTHER" id="PTHR40047:SF1">
    <property type="entry name" value="UPF0703 PROTEIN YCGQ"/>
    <property type="match status" value="1"/>
</dbReference>
<evidence type="ECO:0008006" key="7">
    <source>
        <dbReference type="Google" id="ProtNLM"/>
    </source>
</evidence>
<sequence length="294" mass="33154">MEKEEQKAYHRYIRGIILIGLAMLLFKLLVTGNIYNFIAPKMIKFTYIAFVVILLLGSLQVWRDGREKEDDCNCCKHHTALKSGMKSFFVYVLFVVPIISAFLFGNVTIDGSLAGKRGMNQSVQARSMEGNEKEGKQDDFDGREVFDDPDETSNLSTTYETEEQVVKSMLGQHKLQVEDKDYVQTMSIIGQDVKGFKGKEIIFSGFIYNDKDVTGNKAVVARYGITCCIADASVWGMIVTGKNVEKISEETWVKITGLLDETTYKGTVFPLVKVNKIEKINKPTDPYVYDALPQ</sequence>
<dbReference type="InterPro" id="IPR048493">
    <property type="entry name" value="DUF1980_N"/>
</dbReference>
<dbReference type="RefSeq" id="WP_000409944.1">
    <property type="nucleotide sequence ID" value="NC_018508.1"/>
</dbReference>
<dbReference type="InterPro" id="IPR052955">
    <property type="entry name" value="UPF0703_membrane_permease"/>
</dbReference>
<dbReference type="PANTHER" id="PTHR40047">
    <property type="entry name" value="UPF0703 PROTEIN YCGQ"/>
    <property type="match status" value="1"/>
</dbReference>
<feature type="region of interest" description="Disordered" evidence="1">
    <location>
        <begin position="126"/>
        <end position="154"/>
    </location>
</feature>
<proteinExistence type="predicted"/>
<feature type="transmembrane region" description="Helical" evidence="2">
    <location>
        <begin position="12"/>
        <end position="30"/>
    </location>
</feature>
<dbReference type="InterPro" id="IPR015402">
    <property type="entry name" value="DUF1980"/>
</dbReference>
<protein>
    <recommendedName>
        <fullName evidence="7">TIGR03943 family protein</fullName>
    </recommendedName>
</protein>
<evidence type="ECO:0000313" key="5">
    <source>
        <dbReference type="EMBL" id="AFQ25472.1"/>
    </source>
</evidence>
<dbReference type="Proteomes" id="UP000005257">
    <property type="component" value="Chromosome"/>
</dbReference>
<accession>A0A9W3JRR2</accession>
<dbReference type="KEGG" id="btn:BTF1_06275"/>
<keyword evidence="2" id="KW-0472">Membrane</keyword>
<evidence type="ECO:0000259" key="3">
    <source>
        <dbReference type="Pfam" id="PF09323"/>
    </source>
</evidence>
<dbReference type="AlphaFoldDB" id="A0A9W3JRR2"/>
<name>A0A9W3JRR2_BACTU</name>
<evidence type="ECO:0000256" key="1">
    <source>
        <dbReference type="SAM" id="MobiDB-lite"/>
    </source>
</evidence>
<feature type="domain" description="DUF1980" evidence="4">
    <location>
        <begin position="157"/>
        <end position="289"/>
    </location>
</feature>
<gene>
    <name evidence="5" type="ORF">BTF1_06275</name>
</gene>